<feature type="region of interest" description="Disordered" evidence="1">
    <location>
        <begin position="60"/>
        <end position="241"/>
    </location>
</feature>
<feature type="compositionally biased region" description="Basic residues" evidence="1">
    <location>
        <begin position="225"/>
        <end position="237"/>
    </location>
</feature>
<feature type="compositionally biased region" description="Basic and acidic residues" evidence="1">
    <location>
        <begin position="179"/>
        <end position="193"/>
    </location>
</feature>
<reference evidence="2" key="1">
    <citation type="submission" date="2019-01" db="EMBL/GenBank/DDBJ databases">
        <title>Draft genome sequences of three monokaryotic isolates of the white-rot basidiomycete fungus Dichomitus squalens.</title>
        <authorList>
            <consortium name="DOE Joint Genome Institute"/>
            <person name="Lopez S.C."/>
            <person name="Andreopoulos B."/>
            <person name="Pangilinan J."/>
            <person name="Lipzen A."/>
            <person name="Riley R."/>
            <person name="Ahrendt S."/>
            <person name="Ng V."/>
            <person name="Barry K."/>
            <person name="Daum C."/>
            <person name="Grigoriev I.V."/>
            <person name="Hilden K.S."/>
            <person name="Makela M.R."/>
            <person name="de Vries R.P."/>
        </authorList>
    </citation>
    <scope>NUCLEOTIDE SEQUENCE [LARGE SCALE GENOMIC DNA]</scope>
    <source>
        <strain evidence="2">OM18370.1</strain>
    </source>
</reference>
<dbReference type="AlphaFoldDB" id="A0A4Q9MZU6"/>
<feature type="compositionally biased region" description="Basic and acidic residues" evidence="1">
    <location>
        <begin position="347"/>
        <end position="357"/>
    </location>
</feature>
<feature type="region of interest" description="Disordered" evidence="1">
    <location>
        <begin position="274"/>
        <end position="478"/>
    </location>
</feature>
<evidence type="ECO:0000313" key="2">
    <source>
        <dbReference type="EMBL" id="TBU32141.1"/>
    </source>
</evidence>
<feature type="compositionally biased region" description="Low complexity" evidence="1">
    <location>
        <begin position="407"/>
        <end position="419"/>
    </location>
</feature>
<feature type="compositionally biased region" description="Polar residues" evidence="1">
    <location>
        <begin position="468"/>
        <end position="478"/>
    </location>
</feature>
<feature type="compositionally biased region" description="Acidic residues" evidence="1">
    <location>
        <begin position="323"/>
        <end position="333"/>
    </location>
</feature>
<accession>A0A4Q9MZU6</accession>
<feature type="region of interest" description="Disordered" evidence="1">
    <location>
        <begin position="553"/>
        <end position="590"/>
    </location>
</feature>
<dbReference type="OrthoDB" id="2537141at2759"/>
<proteinExistence type="predicted"/>
<name>A0A4Q9MZU6_9APHY</name>
<gene>
    <name evidence="2" type="ORF">BD311DRAFT_751386</name>
</gene>
<feature type="compositionally biased region" description="Basic and acidic residues" evidence="1">
    <location>
        <begin position="92"/>
        <end position="111"/>
    </location>
</feature>
<feature type="compositionally biased region" description="Polar residues" evidence="1">
    <location>
        <begin position="562"/>
        <end position="574"/>
    </location>
</feature>
<dbReference type="EMBL" id="ML143396">
    <property type="protein sequence ID" value="TBU32141.1"/>
    <property type="molecule type" value="Genomic_DNA"/>
</dbReference>
<feature type="compositionally biased region" description="Polar residues" evidence="1">
    <location>
        <begin position="135"/>
        <end position="157"/>
    </location>
</feature>
<evidence type="ECO:0000256" key="1">
    <source>
        <dbReference type="SAM" id="MobiDB-lite"/>
    </source>
</evidence>
<organism evidence="2">
    <name type="scientific">Dichomitus squalens</name>
    <dbReference type="NCBI Taxonomy" id="114155"/>
    <lineage>
        <taxon>Eukaryota</taxon>
        <taxon>Fungi</taxon>
        <taxon>Dikarya</taxon>
        <taxon>Basidiomycota</taxon>
        <taxon>Agaricomycotina</taxon>
        <taxon>Agaricomycetes</taxon>
        <taxon>Polyporales</taxon>
        <taxon>Polyporaceae</taxon>
        <taxon>Dichomitus</taxon>
    </lineage>
</organism>
<sequence length="920" mass="99480">MTSLSVHDARLPVLSSPNLRKLDASKLDKDHFLRSYIRSQQSHLTSYAREGKSMAASWSAKAVTTSPKKPARDIELESGFGTPMLKPRAIRRQADTRTENIKRKQHAREESGPSLMGEVAKKAASPRPKNKDGRSTSGLKETQRPQASKSSPKTKASNGGKHKENAAPLKSPAGGARDTASEDEHRNRLAERRERRRAKKAIVNPKPPPPLSDSSTDNGEGDTHAKKKQKQKGKKGKGVNIPAGLALMHGFSATNVGKNRLTLDPAVGVFNKGKASAKTAVKKAKMTIKPQSKARMFSENFFLNKTKVNSRKAASEGSHSSDSDETPDVEPEDAPPSPKLPRRKTKTSKDKTDESKRPRSPSFDEPSPDQAEGASQDQVRPAKKRKTERAKSPVWDIELEDGQLAASSRSDQESSPSESGTKVAGTVLMDTRAFGSRWAVPENRPGEANATRTRDSELPAEDDHMSDGVSTIDPSHSASQVAFRGPTFSRFFGQPIEAEEVHGADKSSACRDVQSVSTVHSSSRPEGSCVGPEDTVENRMVRPTWDVVPSDTCQGEAEHLPSGTSVFPSRSAPSVNARPLSCPPSPALSQGRWSGIHSPVMAPPRLSHHDVHPACASPEPWKTNSSLVGSTRNAVEAANVRQPAGSPPRDWTAEFLGLLAEDGPTHTFLPNASWPTDPLEAIGDDYFLVAGAGLATGETPDVFGGDDMELQAGDTVGVVDDAGFADMEPCEVDYLEEDANQYCESAPGASWDGVDEELYDIPYRRRQRVKFSDEVLCYADDGVVTSEEEPWEPAINDAVRAYGFGEGRFPEFGEPDVRSADPGPAAVGLGADFRVADDVAVDDESNGPEMEEDLEESDVDQEHSVLGSLQRFSQGRALLMGVASEIGVTEHAGSLRRPGVSAVEEDVVRSLRGHWRPQRF</sequence>
<feature type="compositionally biased region" description="Basic and acidic residues" evidence="1">
    <location>
        <begin position="452"/>
        <end position="466"/>
    </location>
</feature>
<dbReference type="Proteomes" id="UP000292957">
    <property type="component" value="Unassembled WGS sequence"/>
</dbReference>
<protein>
    <submittedName>
        <fullName evidence="2">Uncharacterized protein</fullName>
    </submittedName>
</protein>